<dbReference type="InterPro" id="IPR009056">
    <property type="entry name" value="Cyt_c-like_dom"/>
</dbReference>
<evidence type="ECO:0000256" key="8">
    <source>
        <dbReference type="SAM" id="Phobius"/>
    </source>
</evidence>
<keyword evidence="8" id="KW-0812">Transmembrane</keyword>
<dbReference type="InterPro" id="IPR008168">
    <property type="entry name" value="Cyt_C_IC"/>
</dbReference>
<proteinExistence type="predicted"/>
<dbReference type="Gene3D" id="1.10.760.10">
    <property type="entry name" value="Cytochrome c-like domain"/>
    <property type="match status" value="1"/>
</dbReference>
<dbReference type="PANTHER" id="PTHR35008:SF4">
    <property type="entry name" value="BLL4482 PROTEIN"/>
    <property type="match status" value="1"/>
</dbReference>
<dbReference type="RefSeq" id="WP_210509902.1">
    <property type="nucleotide sequence ID" value="NZ_JAFIDN010000001.1"/>
</dbReference>
<feature type="domain" description="Cytochrome c" evidence="9">
    <location>
        <begin position="86"/>
        <end position="176"/>
    </location>
</feature>
<keyword evidence="1" id="KW-0813">Transport</keyword>
<evidence type="ECO:0000256" key="5">
    <source>
        <dbReference type="ARBA" id="ARBA00023004"/>
    </source>
</evidence>
<gene>
    <name evidence="10" type="ORF">NATSA_01910</name>
</gene>
<dbReference type="Proteomes" id="UP000673975">
    <property type="component" value="Unassembled WGS sequence"/>
</dbReference>
<keyword evidence="8" id="KW-1133">Transmembrane helix</keyword>
<dbReference type="AlphaFoldDB" id="A0A8J7S721"/>
<keyword evidence="4" id="KW-0249">Electron transport</keyword>
<dbReference type="InterPro" id="IPR036909">
    <property type="entry name" value="Cyt_c-like_dom_sf"/>
</dbReference>
<dbReference type="GO" id="GO:0020037">
    <property type="term" value="F:heme binding"/>
    <property type="evidence" value="ECO:0007669"/>
    <property type="project" value="InterPro"/>
</dbReference>
<feature type="transmembrane region" description="Helical" evidence="8">
    <location>
        <begin position="40"/>
        <end position="58"/>
    </location>
</feature>
<evidence type="ECO:0000256" key="2">
    <source>
        <dbReference type="ARBA" id="ARBA00022617"/>
    </source>
</evidence>
<evidence type="ECO:0000256" key="6">
    <source>
        <dbReference type="PROSITE-ProRule" id="PRU00433"/>
    </source>
</evidence>
<evidence type="ECO:0000313" key="11">
    <source>
        <dbReference type="Proteomes" id="UP000673975"/>
    </source>
</evidence>
<dbReference type="InterPro" id="IPR051459">
    <property type="entry name" value="Cytochrome_c-type_DH"/>
</dbReference>
<evidence type="ECO:0000256" key="4">
    <source>
        <dbReference type="ARBA" id="ARBA00022982"/>
    </source>
</evidence>
<evidence type="ECO:0000256" key="1">
    <source>
        <dbReference type="ARBA" id="ARBA00022448"/>
    </source>
</evidence>
<keyword evidence="5 6" id="KW-0408">Iron</keyword>
<evidence type="ECO:0000313" key="10">
    <source>
        <dbReference type="EMBL" id="MBP3191408.1"/>
    </source>
</evidence>
<dbReference type="PROSITE" id="PS51007">
    <property type="entry name" value="CYTC"/>
    <property type="match status" value="1"/>
</dbReference>
<dbReference type="PRINTS" id="PR00605">
    <property type="entry name" value="CYTCHROMECIC"/>
</dbReference>
<accession>A0A8J7S721</accession>
<sequence>MADERFFGDREDYRSMEELHQAALEKEEQIPEEGNERGPWWMYVIIVLTLAFGFFYMGRYLGEVSDRPHVLFTEAEPAVAEEEEFDPMQVGSRVYTRLCQSCHQQDGAGVEGAFPPLGGSDWVVGDPQRPVNIVLRGFEGEIVREGVTYNAPMPGFSRQLSDEEVAAVVTYIRNSFDNEAPEVSEDEVAEIREATEDRTSAWTEEELEQFIEQQ</sequence>
<keyword evidence="2 6" id="KW-0349">Heme</keyword>
<organism evidence="10 11">
    <name type="scientific">Natronogracilivirga saccharolytica</name>
    <dbReference type="NCBI Taxonomy" id="2812953"/>
    <lineage>
        <taxon>Bacteria</taxon>
        <taxon>Pseudomonadati</taxon>
        <taxon>Balneolota</taxon>
        <taxon>Balneolia</taxon>
        <taxon>Balneolales</taxon>
        <taxon>Cyclonatronaceae</taxon>
        <taxon>Natronogracilivirga</taxon>
    </lineage>
</organism>
<keyword evidence="3 6" id="KW-0479">Metal-binding</keyword>
<evidence type="ECO:0000256" key="7">
    <source>
        <dbReference type="SAM" id="MobiDB-lite"/>
    </source>
</evidence>
<protein>
    <submittedName>
        <fullName evidence="10">Cytochrome c</fullName>
    </submittedName>
</protein>
<dbReference type="SUPFAM" id="SSF46626">
    <property type="entry name" value="Cytochrome c"/>
    <property type="match status" value="1"/>
</dbReference>
<dbReference type="PANTHER" id="PTHR35008">
    <property type="entry name" value="BLL4482 PROTEIN-RELATED"/>
    <property type="match status" value="1"/>
</dbReference>
<feature type="compositionally biased region" description="Acidic residues" evidence="7">
    <location>
        <begin position="203"/>
        <end position="214"/>
    </location>
</feature>
<name>A0A8J7S721_9BACT</name>
<keyword evidence="11" id="KW-1185">Reference proteome</keyword>
<dbReference type="EMBL" id="JAFIDN010000001">
    <property type="protein sequence ID" value="MBP3191408.1"/>
    <property type="molecule type" value="Genomic_DNA"/>
</dbReference>
<keyword evidence="8" id="KW-0472">Membrane</keyword>
<evidence type="ECO:0000259" key="9">
    <source>
        <dbReference type="PROSITE" id="PS51007"/>
    </source>
</evidence>
<evidence type="ECO:0000256" key="3">
    <source>
        <dbReference type="ARBA" id="ARBA00022723"/>
    </source>
</evidence>
<comment type="caution">
    <text evidence="10">The sequence shown here is derived from an EMBL/GenBank/DDBJ whole genome shotgun (WGS) entry which is preliminary data.</text>
</comment>
<dbReference type="Pfam" id="PF13442">
    <property type="entry name" value="Cytochrome_CBB3"/>
    <property type="match status" value="1"/>
</dbReference>
<dbReference type="GO" id="GO:0009055">
    <property type="term" value="F:electron transfer activity"/>
    <property type="evidence" value="ECO:0007669"/>
    <property type="project" value="InterPro"/>
</dbReference>
<dbReference type="GO" id="GO:0005506">
    <property type="term" value="F:iron ion binding"/>
    <property type="evidence" value="ECO:0007669"/>
    <property type="project" value="InterPro"/>
</dbReference>
<feature type="region of interest" description="Disordered" evidence="7">
    <location>
        <begin position="192"/>
        <end position="214"/>
    </location>
</feature>
<reference evidence="10" key="1">
    <citation type="submission" date="2021-02" db="EMBL/GenBank/DDBJ databases">
        <title>Natronogracilivirga saccharolytica gen. nov. sp. nov. a new anaerobic, haloalkiliphilic carbohydrate-fermenting bacterium from soda lake and proposing of Cyclonatronumiaceae fam. nov. in the phylum Balneolaeota.</title>
        <authorList>
            <person name="Zhilina T.N."/>
            <person name="Sorokin D.Y."/>
            <person name="Zavarzina D.G."/>
            <person name="Toshchakov S.V."/>
            <person name="Kublanov I.V."/>
        </authorList>
    </citation>
    <scope>NUCLEOTIDE SEQUENCE</scope>
    <source>
        <strain evidence="10">Z-1702</strain>
    </source>
</reference>